<evidence type="ECO:0000256" key="4">
    <source>
        <dbReference type="ARBA" id="ARBA00023136"/>
    </source>
</evidence>
<dbReference type="RefSeq" id="WP_262434388.1">
    <property type="nucleotide sequence ID" value="NZ_JACRTF010000001.1"/>
</dbReference>
<evidence type="ECO:0000256" key="2">
    <source>
        <dbReference type="ARBA" id="ARBA00006275"/>
    </source>
</evidence>
<keyword evidence="3 6" id="KW-0732">Signal</keyword>
<evidence type="ECO:0000259" key="8">
    <source>
        <dbReference type="Pfam" id="PF14322"/>
    </source>
</evidence>
<dbReference type="AlphaFoldDB" id="A0A926F241"/>
<evidence type="ECO:0000256" key="1">
    <source>
        <dbReference type="ARBA" id="ARBA00004442"/>
    </source>
</evidence>
<feature type="domain" description="RagB/SusD" evidence="7">
    <location>
        <begin position="338"/>
        <end position="667"/>
    </location>
</feature>
<dbReference type="InterPro" id="IPR033985">
    <property type="entry name" value="SusD-like_N"/>
</dbReference>
<dbReference type="Pfam" id="PF07980">
    <property type="entry name" value="SusD_RagB"/>
    <property type="match status" value="1"/>
</dbReference>
<comment type="subcellular location">
    <subcellularLocation>
        <location evidence="1">Cell outer membrane</location>
    </subcellularLocation>
</comment>
<dbReference type="SUPFAM" id="SSF48452">
    <property type="entry name" value="TPR-like"/>
    <property type="match status" value="1"/>
</dbReference>
<sequence>MNKKYTILSAALCLGLSFSSCSDYLNNDKKFKDRITLEKVFTNRDYTQEWLANAYHYLMDYNADVASKEWTPFCFSDDMYFGDREDRYKTWKNVEYDEGFYQNSWDEAYKGIRQASIFLQNIDMNQEFNQEERDDLKAQARFVRAYLYWKLLQKYGPIPLLPEEGLDYTESYDALSLPRNTYDECADYICNEMVLAARDLPLQRELLSIARPTRGAALAARAKVLLFAASPLMNGNTDPYAAQMVDDKGKRLLAAEYDESKWAKAAAAALDVIKLKQYRLYTANYRPVGDAQYPATVVPPYHPVYSERNYPDGWKDIDPMESYRAVFNGELNATDNPELIFTRGQNQGSESVATMVLHQLPRFAKGWNTHGMTQKQCDAYYMNDGKDCPGKDKEIGRGDGSDRLPGFTTKKDSLDKKYLPVTTSGVSLQYVNREPRFYASVAYNGVVWHLGNAEKETDTEYTSWYYRGTGEGRTNTMFWLRTGIGVMKFVRPTDTNDKDGAIDPKPEPAIRYAEVLLIYAEALNELNGTYTIPSWDGSENYTIQRDVNAMREGILPVRLRGGVPDFSQETYDDVNEFRKCLKRERQIELMGEGHRYFDLRRWKDAAVEEALPIYGCNTLMTKSERDMFHVPVQVPSLPTTFAEKTYFWPIKHDELKRNRRLTQNPGWTYND</sequence>
<dbReference type="GO" id="GO:0009279">
    <property type="term" value="C:cell outer membrane"/>
    <property type="evidence" value="ECO:0007669"/>
    <property type="project" value="UniProtKB-SubCell"/>
</dbReference>
<gene>
    <name evidence="9" type="ORF">H8744_08270</name>
</gene>
<dbReference type="Gene3D" id="1.25.40.390">
    <property type="match status" value="1"/>
</dbReference>
<comment type="similarity">
    <text evidence="2">Belongs to the SusD family.</text>
</comment>
<accession>A0A926F241</accession>
<evidence type="ECO:0000256" key="3">
    <source>
        <dbReference type="ARBA" id="ARBA00022729"/>
    </source>
</evidence>
<organism evidence="9 10">
    <name type="scientific">Jilunia laotingensis</name>
    <dbReference type="NCBI Taxonomy" id="2763675"/>
    <lineage>
        <taxon>Bacteria</taxon>
        <taxon>Pseudomonadati</taxon>
        <taxon>Bacteroidota</taxon>
        <taxon>Bacteroidia</taxon>
        <taxon>Bacteroidales</taxon>
        <taxon>Bacteroidaceae</taxon>
        <taxon>Jilunia</taxon>
    </lineage>
</organism>
<dbReference type="EMBL" id="JACRTF010000001">
    <property type="protein sequence ID" value="MBC8593246.1"/>
    <property type="molecule type" value="Genomic_DNA"/>
</dbReference>
<dbReference type="Proteomes" id="UP000651085">
    <property type="component" value="Unassembled WGS sequence"/>
</dbReference>
<comment type="caution">
    <text evidence="9">The sequence shown here is derived from an EMBL/GenBank/DDBJ whole genome shotgun (WGS) entry which is preliminary data.</text>
</comment>
<name>A0A926F241_9BACT</name>
<dbReference type="InterPro" id="IPR011990">
    <property type="entry name" value="TPR-like_helical_dom_sf"/>
</dbReference>
<proteinExistence type="inferred from homology"/>
<dbReference type="PROSITE" id="PS51257">
    <property type="entry name" value="PROKAR_LIPOPROTEIN"/>
    <property type="match status" value="1"/>
</dbReference>
<feature type="domain" description="SusD-like N-terminal" evidence="8">
    <location>
        <begin position="48"/>
        <end position="226"/>
    </location>
</feature>
<evidence type="ECO:0000256" key="5">
    <source>
        <dbReference type="ARBA" id="ARBA00023237"/>
    </source>
</evidence>
<protein>
    <submittedName>
        <fullName evidence="9">RagB/SusD family nutrient uptake outer membrane protein</fullName>
    </submittedName>
</protein>
<feature type="chain" id="PRO_5039549973" evidence="6">
    <location>
        <begin position="23"/>
        <end position="671"/>
    </location>
</feature>
<reference evidence="9" key="1">
    <citation type="submission" date="2020-08" db="EMBL/GenBank/DDBJ databases">
        <title>Genome public.</title>
        <authorList>
            <person name="Liu C."/>
            <person name="Sun Q."/>
        </authorList>
    </citation>
    <scope>NUCLEOTIDE SEQUENCE</scope>
    <source>
        <strain evidence="9">N12</strain>
    </source>
</reference>
<feature type="signal peptide" evidence="6">
    <location>
        <begin position="1"/>
        <end position="22"/>
    </location>
</feature>
<evidence type="ECO:0000259" key="7">
    <source>
        <dbReference type="Pfam" id="PF07980"/>
    </source>
</evidence>
<keyword evidence="4" id="KW-0472">Membrane</keyword>
<keyword evidence="5" id="KW-0998">Cell outer membrane</keyword>
<dbReference type="InterPro" id="IPR012944">
    <property type="entry name" value="SusD_RagB_dom"/>
</dbReference>
<evidence type="ECO:0000256" key="6">
    <source>
        <dbReference type="SAM" id="SignalP"/>
    </source>
</evidence>
<evidence type="ECO:0000313" key="9">
    <source>
        <dbReference type="EMBL" id="MBC8593246.1"/>
    </source>
</evidence>
<keyword evidence="10" id="KW-1185">Reference proteome</keyword>
<evidence type="ECO:0000313" key="10">
    <source>
        <dbReference type="Proteomes" id="UP000651085"/>
    </source>
</evidence>
<dbReference type="Pfam" id="PF14322">
    <property type="entry name" value="SusD-like_3"/>
    <property type="match status" value="1"/>
</dbReference>